<feature type="signal peptide" evidence="1">
    <location>
        <begin position="1"/>
        <end position="29"/>
    </location>
</feature>
<dbReference type="PROSITE" id="PS51257">
    <property type="entry name" value="PROKAR_LIPOPROTEIN"/>
    <property type="match status" value="1"/>
</dbReference>
<name>A0ABY8WXC6_9BACT</name>
<gene>
    <name evidence="2" type="ORF">SEML1_0627</name>
</gene>
<evidence type="ECO:0000313" key="3">
    <source>
        <dbReference type="Proteomes" id="UP001177295"/>
    </source>
</evidence>
<evidence type="ECO:0000256" key="1">
    <source>
        <dbReference type="SAM" id="SignalP"/>
    </source>
</evidence>
<dbReference type="RefSeq" id="WP_376753775.1">
    <property type="nucleotide sequence ID" value="NZ_CP124550.1"/>
</dbReference>
<reference evidence="2 3" key="1">
    <citation type="journal article" date="2023" name="Cell">
        <title>Genetic manipulation of Patescibacteria provides mechanistic insights into microbial dark matter and the epibiotic lifestyle.</title>
        <authorList>
            <person name="Wang Y."/>
            <person name="Gallagher L.A."/>
            <person name="Andrade P.A."/>
            <person name="Liu A."/>
            <person name="Humphreys I.R."/>
            <person name="Turkarslan S."/>
            <person name="Cutler K.J."/>
            <person name="Arrieta-Ortiz M.L."/>
            <person name="Li Y."/>
            <person name="Radey M.C."/>
            <person name="McLean J.S."/>
            <person name="Cong Q."/>
            <person name="Baker D."/>
            <person name="Baliga N.S."/>
            <person name="Peterson S.B."/>
            <person name="Mougous J.D."/>
        </authorList>
    </citation>
    <scope>NUCLEOTIDE SEQUENCE [LARGE SCALE GENOMIC DNA]</scope>
    <source>
        <strain evidence="2 3">ML1</strain>
    </source>
</reference>
<feature type="chain" id="PRO_5046920239" evidence="1">
    <location>
        <begin position="30"/>
        <end position="188"/>
    </location>
</feature>
<keyword evidence="3" id="KW-1185">Reference proteome</keyword>
<dbReference type="EMBL" id="CP124550">
    <property type="protein sequence ID" value="WIO46239.1"/>
    <property type="molecule type" value="Genomic_DNA"/>
</dbReference>
<dbReference type="Proteomes" id="UP001177295">
    <property type="component" value="Chromosome"/>
</dbReference>
<protein>
    <submittedName>
        <fullName evidence="2">Uncharacterized protein</fullName>
    </submittedName>
</protein>
<accession>A0ABY8WXC6</accession>
<organism evidence="2 3">
    <name type="scientific">Candidatus Southlakia epibionticum</name>
    <dbReference type="NCBI Taxonomy" id="3043284"/>
    <lineage>
        <taxon>Bacteria</taxon>
        <taxon>Candidatus Saccharimonadota</taxon>
        <taxon>Candidatus Saccharimonadia</taxon>
        <taxon>Candidatus Saccharimonadales</taxon>
        <taxon>Candidatus Saccharimonadaceae</taxon>
        <taxon>Candidatus Southlakia</taxon>
    </lineage>
</organism>
<evidence type="ECO:0000313" key="2">
    <source>
        <dbReference type="EMBL" id="WIO46239.1"/>
    </source>
</evidence>
<proteinExistence type="predicted"/>
<sequence length="188" mass="18660">MKVQTISKITAGSALALACVLMPAMSASAATETVNSTIRVHVNSAITVGVSAATVDVNVTPTAAGATASAAHNVTVGTNNASGYKLQLASSTAATTLEKGSDTIPAAAGSFAAPAALTTDTWGYRIDSFAANQYAGITANTAPVTLKNTTTPSIAGGDITAVTWGANVSTATPNGTYTREVTYTAVTN</sequence>
<keyword evidence="1" id="KW-0732">Signal</keyword>